<reference evidence="2" key="1">
    <citation type="journal article" date="2019" name="Int. J. Syst. Evol. Microbiol.">
        <title>The Global Catalogue of Microorganisms (GCM) 10K type strain sequencing project: providing services to taxonomists for standard genome sequencing and annotation.</title>
        <authorList>
            <consortium name="The Broad Institute Genomics Platform"/>
            <consortium name="The Broad Institute Genome Sequencing Center for Infectious Disease"/>
            <person name="Wu L."/>
            <person name="Ma J."/>
        </authorList>
    </citation>
    <scope>NUCLEOTIDE SEQUENCE [LARGE SCALE GENOMIC DNA]</scope>
    <source>
        <strain evidence="2">CGMCC 4.7204</strain>
    </source>
</reference>
<dbReference type="RefSeq" id="WP_378554786.1">
    <property type="nucleotide sequence ID" value="NZ_JBHSBA010000016.1"/>
</dbReference>
<dbReference type="InterPro" id="IPR055850">
    <property type="entry name" value="DUF7427"/>
</dbReference>
<keyword evidence="2" id="KW-1185">Reference proteome</keyword>
<comment type="caution">
    <text evidence="1">The sequence shown here is derived from an EMBL/GenBank/DDBJ whole genome shotgun (WGS) entry which is preliminary data.</text>
</comment>
<accession>A0ABV8LDC1</accession>
<dbReference type="Proteomes" id="UP001595767">
    <property type="component" value="Unassembled WGS sequence"/>
</dbReference>
<protein>
    <submittedName>
        <fullName evidence="1">Uncharacterized protein</fullName>
    </submittedName>
</protein>
<name>A0ABV8LDC1_9NOCA</name>
<organism evidence="1 2">
    <name type="scientific">Nocardia rhizosphaerae</name>
    <dbReference type="NCBI Taxonomy" id="1691571"/>
    <lineage>
        <taxon>Bacteria</taxon>
        <taxon>Bacillati</taxon>
        <taxon>Actinomycetota</taxon>
        <taxon>Actinomycetes</taxon>
        <taxon>Mycobacteriales</taxon>
        <taxon>Nocardiaceae</taxon>
        <taxon>Nocardia</taxon>
    </lineage>
</organism>
<proteinExistence type="predicted"/>
<gene>
    <name evidence="1" type="ORF">ACFOW8_28640</name>
</gene>
<evidence type="ECO:0000313" key="2">
    <source>
        <dbReference type="Proteomes" id="UP001595767"/>
    </source>
</evidence>
<dbReference type="Pfam" id="PF24202">
    <property type="entry name" value="DUF7427"/>
    <property type="match status" value="1"/>
</dbReference>
<dbReference type="EMBL" id="JBHSBA010000016">
    <property type="protein sequence ID" value="MFC4128906.1"/>
    <property type="molecule type" value="Genomic_DNA"/>
</dbReference>
<evidence type="ECO:0000313" key="1">
    <source>
        <dbReference type="EMBL" id="MFC4128906.1"/>
    </source>
</evidence>
<sequence>MRRTAIRAGHLWLVLAGVTTALEIIAPEGELLSEGVDRGLEQHPLLVRAAIIVTAAHLLNLLPERFDPYARLPRVWK</sequence>